<name>A0ABY8R950_PARBF</name>
<protein>
    <submittedName>
        <fullName evidence="1">DUF1290 domain-containing protein</fullName>
    </submittedName>
</protein>
<gene>
    <name evidence="1" type="ORF">QJS64_18690</name>
</gene>
<dbReference type="Proteomes" id="UP001239169">
    <property type="component" value="Chromosome"/>
</dbReference>
<evidence type="ECO:0000313" key="1">
    <source>
        <dbReference type="EMBL" id="WGX77357.1"/>
    </source>
</evidence>
<reference evidence="1 2" key="1">
    <citation type="submission" date="2023-04" db="EMBL/GenBank/DDBJ databases">
        <title>Bacteria Genome Submission.</title>
        <authorList>
            <person name="Isaac P."/>
        </authorList>
    </citation>
    <scope>NUCLEOTIDE SEQUENCE [LARGE SCALE GENOMIC DNA]</scope>
    <source>
        <strain evidence="1 2">SampleS7P1</strain>
    </source>
</reference>
<dbReference type="InterPro" id="IPR009709">
    <property type="entry name" value="DUF1290"/>
</dbReference>
<keyword evidence="2" id="KW-1185">Reference proteome</keyword>
<dbReference type="Pfam" id="PF06947">
    <property type="entry name" value="DUF1290"/>
    <property type="match status" value="1"/>
</dbReference>
<proteinExistence type="predicted"/>
<dbReference type="EMBL" id="CP124685">
    <property type="protein sequence ID" value="WGX77357.1"/>
    <property type="molecule type" value="Genomic_DNA"/>
</dbReference>
<accession>A0ABY8R950</accession>
<sequence length="50" mass="5786">MGYIIGVPMYYVDILVFGTRLFNNLSIIRRQIVSNLCNKKEENELFCGIS</sequence>
<organism evidence="1 2">
    <name type="scientific">Paraclostridium bifermentans</name>
    <name type="common">Clostridium bifermentans</name>
    <dbReference type="NCBI Taxonomy" id="1490"/>
    <lineage>
        <taxon>Bacteria</taxon>
        <taxon>Bacillati</taxon>
        <taxon>Bacillota</taxon>
        <taxon>Clostridia</taxon>
        <taxon>Peptostreptococcales</taxon>
        <taxon>Peptostreptococcaceae</taxon>
        <taxon>Paraclostridium</taxon>
    </lineage>
</organism>
<evidence type="ECO:0000313" key="2">
    <source>
        <dbReference type="Proteomes" id="UP001239169"/>
    </source>
</evidence>